<dbReference type="EMBL" id="PISP01000007">
    <property type="protein sequence ID" value="PKD42416.1"/>
    <property type="molecule type" value="Genomic_DNA"/>
</dbReference>
<dbReference type="RefSeq" id="WP_101074491.1">
    <property type="nucleotide sequence ID" value="NZ_PISP01000007.1"/>
</dbReference>
<dbReference type="OrthoDB" id="9760040at2"/>
<dbReference type="Pfam" id="PF05960">
    <property type="entry name" value="DUF885"/>
    <property type="match status" value="1"/>
</dbReference>
<dbReference type="PROSITE" id="PS51257">
    <property type="entry name" value="PROKAR_LIPOPROTEIN"/>
    <property type="match status" value="1"/>
</dbReference>
<proteinExistence type="predicted"/>
<keyword evidence="2" id="KW-1185">Reference proteome</keyword>
<comment type="caution">
    <text evidence="1">The sequence shown here is derived from an EMBL/GenBank/DDBJ whole genome shotgun (WGS) entry which is preliminary data.</text>
</comment>
<evidence type="ECO:0000313" key="2">
    <source>
        <dbReference type="Proteomes" id="UP000233398"/>
    </source>
</evidence>
<organism evidence="1 2">
    <name type="scientific">Rhodohalobacter barkolensis</name>
    <dbReference type="NCBI Taxonomy" id="2053187"/>
    <lineage>
        <taxon>Bacteria</taxon>
        <taxon>Pseudomonadati</taxon>
        <taxon>Balneolota</taxon>
        <taxon>Balneolia</taxon>
        <taxon>Balneolales</taxon>
        <taxon>Balneolaceae</taxon>
        <taxon>Rhodohalobacter</taxon>
    </lineage>
</organism>
<dbReference type="PANTHER" id="PTHR33361">
    <property type="entry name" value="GLR0591 PROTEIN"/>
    <property type="match status" value="1"/>
</dbReference>
<dbReference type="Proteomes" id="UP000233398">
    <property type="component" value="Unassembled WGS sequence"/>
</dbReference>
<reference evidence="1 2" key="1">
    <citation type="submission" date="2017-11" db="EMBL/GenBank/DDBJ databases">
        <title>Rhodohalobacter 15182 sp. nov., isolated from a salt lake.</title>
        <authorList>
            <person name="Han S."/>
        </authorList>
    </citation>
    <scope>NUCLEOTIDE SEQUENCE [LARGE SCALE GENOMIC DNA]</scope>
    <source>
        <strain evidence="1 2">15182</strain>
    </source>
</reference>
<accession>A0A2N0VDZ2</accession>
<name>A0A2N0VDZ2_9BACT</name>
<sequence length="577" mass="67288">MFRNILLLFFVFLFSSCISNERRLDNLFDDYWRYSLESNPMMATDQGVHEWNDRLADTSLDGLEENYQRNIEFQERLSRISKEDLSSLQQVNYDIFELQIQNAIRSYELNDQLLPLNGWWDYHATFADLANRVPLNNVEDYENYLSRLEAFREYNAGYIERMRRGIEIGFVRPRQSFDDYLPSIEAHITSDVTESRLYEPFEDFPDSVSEDDQSELTERAQSVLSETVIPEFERLLQFLEEEYIPAAADEIAITDLPGGEEYYKHLVQSYTTMEITPDEVHDIGLNEVERIRNEMMEIIEEEGYGDDFDTFVEFLRTDSQFYAETPDELLKETAYVLKTMDGHLPELFKTLPRLPYGIMAVPDYLAPRTATAYYSRGAADGTRAGYYAVNTYDLQSRPLYEVTALSLHEAVPGHHLQIALQQELEDQPKFRSVAGFTAFVEGWALYSERLGLEVGMYDDPYTNFGRLSYEMWRALRLVVDTGMHAKGWSREEAIDFMAENSALSLHNIRSEVNRYIFWPGQALAYKMGEIKIRELREQAEEEMGSEFDLREFHDVVLLKGSVPLSVLEDNVLNWMNN</sequence>
<dbReference type="AlphaFoldDB" id="A0A2N0VDZ2"/>
<evidence type="ECO:0000313" key="1">
    <source>
        <dbReference type="EMBL" id="PKD42416.1"/>
    </source>
</evidence>
<dbReference type="InterPro" id="IPR010281">
    <property type="entry name" value="DUF885"/>
</dbReference>
<protein>
    <submittedName>
        <fullName evidence="1">DUF885 domain-containing protein</fullName>
    </submittedName>
</protein>
<dbReference type="PANTHER" id="PTHR33361:SF2">
    <property type="entry name" value="DUF885 DOMAIN-CONTAINING PROTEIN"/>
    <property type="match status" value="1"/>
</dbReference>
<gene>
    <name evidence="1" type="ORF">CWD77_15365</name>
</gene>